<feature type="region of interest" description="Disordered" evidence="1">
    <location>
        <begin position="67"/>
        <end position="88"/>
    </location>
</feature>
<comment type="caution">
    <text evidence="2">The sequence shown here is derived from an EMBL/GenBank/DDBJ whole genome shotgun (WGS) entry which is preliminary data.</text>
</comment>
<organism evidence="2">
    <name type="scientific">Xanthomonas arboricola pv. pruni</name>
    <dbReference type="NCBI Taxonomy" id="69929"/>
    <lineage>
        <taxon>Bacteria</taxon>
        <taxon>Pseudomonadati</taxon>
        <taxon>Pseudomonadota</taxon>
        <taxon>Gammaproteobacteria</taxon>
        <taxon>Lysobacterales</taxon>
        <taxon>Lysobacteraceae</taxon>
        <taxon>Xanthomonas</taxon>
    </lineage>
</organism>
<gene>
    <name evidence="2" type="ORF">QSH54_13085</name>
</gene>
<reference evidence="2" key="1">
    <citation type="submission" date="2023-06" db="EMBL/GenBank/DDBJ databases">
        <title>Genome sequences of Xanthomonas arboricola from Serbia and Montenegro.</title>
        <authorList>
            <person name="Ilicic R."/>
            <person name="Jelusic A."/>
            <person name="Harrison J."/>
            <person name="Greer S."/>
            <person name="Grant M."/>
            <person name="Vicente J."/>
            <person name="Popovic Milovanovic T."/>
            <person name="Studholme D.J."/>
        </authorList>
    </citation>
    <scope>NUCLEOTIDE SEQUENCE</scope>
    <source>
        <strain evidence="2">Xp320</strain>
    </source>
</reference>
<evidence type="ECO:0000313" key="2">
    <source>
        <dbReference type="EMBL" id="MDN0287551.1"/>
    </source>
</evidence>
<proteinExistence type="predicted"/>
<name>A0AAP4KAN4_9XANT</name>
<feature type="region of interest" description="Disordered" evidence="1">
    <location>
        <begin position="1"/>
        <end position="45"/>
    </location>
</feature>
<accession>A0AAP4KAN4</accession>
<feature type="compositionally biased region" description="Polar residues" evidence="1">
    <location>
        <begin position="1"/>
        <end position="18"/>
    </location>
</feature>
<dbReference type="EMBL" id="JASVYU010000016">
    <property type="protein sequence ID" value="MDN0287551.1"/>
    <property type="molecule type" value="Genomic_DNA"/>
</dbReference>
<protein>
    <submittedName>
        <fullName evidence="2">Uncharacterized protein</fullName>
    </submittedName>
</protein>
<evidence type="ECO:0000256" key="1">
    <source>
        <dbReference type="SAM" id="MobiDB-lite"/>
    </source>
</evidence>
<dbReference type="RefSeq" id="WP_157849490.1">
    <property type="nucleotide sequence ID" value="NZ_CP044334.1"/>
</dbReference>
<dbReference type="AlphaFoldDB" id="A0AAP4KAN4"/>
<sequence>MLSGTPCNQQPDCQQQGHGNRKGLRAPSVQQHTAHHATADDDAVPGNHIERQRNIGAFACAVGKRGLQQRRRAAKGQAPLPHLDGQSA</sequence>